<evidence type="ECO:0000313" key="3">
    <source>
        <dbReference type="Proteomes" id="UP000187203"/>
    </source>
</evidence>
<dbReference type="PANTHER" id="PTHR48248:SF1">
    <property type="match status" value="1"/>
</dbReference>
<protein>
    <submittedName>
        <fullName evidence="2">Uncharacterized protein</fullName>
    </submittedName>
</protein>
<accession>A0A1R3K2H4</accession>
<reference evidence="3" key="1">
    <citation type="submission" date="2013-09" db="EMBL/GenBank/DDBJ databases">
        <title>Corchorus olitorius genome sequencing.</title>
        <authorList>
            <person name="Alam M."/>
            <person name="Haque M.S."/>
            <person name="Islam M.S."/>
            <person name="Emdad E.M."/>
            <person name="Islam M.M."/>
            <person name="Ahmed B."/>
            <person name="Halim A."/>
            <person name="Hossen Q.M.M."/>
            <person name="Hossain M.Z."/>
            <person name="Ahmed R."/>
            <person name="Khan M.M."/>
            <person name="Islam R."/>
            <person name="Rashid M.M."/>
            <person name="Khan S.A."/>
            <person name="Rahman M.S."/>
            <person name="Alam M."/>
            <person name="Yahiya A.S."/>
            <person name="Khan M.S."/>
            <person name="Azam M.S."/>
            <person name="Haque T."/>
            <person name="Lashkar M.Z.H."/>
            <person name="Akhand A.I."/>
            <person name="Morshed G."/>
            <person name="Roy S."/>
            <person name="Uddin K.S."/>
            <person name="Rabeya T."/>
            <person name="Hossain A.S."/>
            <person name="Chowdhury A."/>
            <person name="Snigdha A.R."/>
            <person name="Mortoza M.S."/>
            <person name="Matin S.A."/>
            <person name="Hoque S.M.E."/>
            <person name="Islam M.K."/>
            <person name="Roy D.K."/>
            <person name="Haider R."/>
            <person name="Moosa M.M."/>
            <person name="Elias S.M."/>
            <person name="Hasan A.M."/>
            <person name="Jahan S."/>
            <person name="Shafiuddin M."/>
            <person name="Mahmood N."/>
            <person name="Shommy N.S."/>
        </authorList>
    </citation>
    <scope>NUCLEOTIDE SEQUENCE [LARGE SCALE GENOMIC DNA]</scope>
    <source>
        <strain evidence="3">cv. O-4</strain>
    </source>
</reference>
<keyword evidence="3" id="KW-1185">Reference proteome</keyword>
<name>A0A1R3K2H4_9ROSI</name>
<evidence type="ECO:0000256" key="1">
    <source>
        <dbReference type="SAM" id="Coils"/>
    </source>
</evidence>
<proteinExistence type="predicted"/>
<organism evidence="2 3">
    <name type="scientific">Corchorus olitorius</name>
    <dbReference type="NCBI Taxonomy" id="93759"/>
    <lineage>
        <taxon>Eukaryota</taxon>
        <taxon>Viridiplantae</taxon>
        <taxon>Streptophyta</taxon>
        <taxon>Embryophyta</taxon>
        <taxon>Tracheophyta</taxon>
        <taxon>Spermatophyta</taxon>
        <taxon>Magnoliopsida</taxon>
        <taxon>eudicotyledons</taxon>
        <taxon>Gunneridae</taxon>
        <taxon>Pentapetalae</taxon>
        <taxon>rosids</taxon>
        <taxon>malvids</taxon>
        <taxon>Malvales</taxon>
        <taxon>Malvaceae</taxon>
        <taxon>Grewioideae</taxon>
        <taxon>Apeibeae</taxon>
        <taxon>Corchorus</taxon>
    </lineage>
</organism>
<gene>
    <name evidence="2" type="ORF">COLO4_12078</name>
</gene>
<sequence>MAPFYLRGRFHNKGRSKSHVKKALKEKRSALVHIEERHDRMSKEMEKINEQHRDIREGHSKMREEFEAFKSKCDKLRKETEIVLQRTARTQIKLALMARILKAKEQADLDTAAHLTQLLR</sequence>
<comment type="caution">
    <text evidence="2">The sequence shown here is derived from an EMBL/GenBank/DDBJ whole genome shotgun (WGS) entry which is preliminary data.</text>
</comment>
<dbReference type="OrthoDB" id="993893at2759"/>
<evidence type="ECO:0000313" key="2">
    <source>
        <dbReference type="EMBL" id="OMP01178.1"/>
    </source>
</evidence>
<keyword evidence="1" id="KW-0175">Coiled coil</keyword>
<dbReference type="AlphaFoldDB" id="A0A1R3K2H4"/>
<dbReference type="Proteomes" id="UP000187203">
    <property type="component" value="Unassembled WGS sequence"/>
</dbReference>
<feature type="coiled-coil region" evidence="1">
    <location>
        <begin position="24"/>
        <end position="79"/>
    </location>
</feature>
<dbReference type="PANTHER" id="PTHR48248">
    <property type="entry name" value="UVR DOMAIN-CONTAINING PROTEIN"/>
    <property type="match status" value="1"/>
</dbReference>
<dbReference type="EMBL" id="AWUE01014823">
    <property type="protein sequence ID" value="OMP01178.1"/>
    <property type="molecule type" value="Genomic_DNA"/>
</dbReference>